<evidence type="ECO:0000256" key="1">
    <source>
        <dbReference type="SAM" id="MobiDB-lite"/>
    </source>
</evidence>
<dbReference type="InterPro" id="IPR036869">
    <property type="entry name" value="J_dom_sf"/>
</dbReference>
<sequence length="717" mass="80680">MTKVPGHPNATRSPGFRPTLFSAGTSKLKMFAVSPFLKRYSIPLLLFSLGLFFQLFLLPASYPASHYDALRVKRFSSLEDIKEAYDRLSSKWLSSLDVPTAPDFIKIRYAFELLTNPLWKRDYDLFAIDEQWPVINDAVRRYTGEKYSNVNLPLLDATPLELLDQYSKVLVPEEFRSIVGGAKTVLIQVFSFGSHRCSEFINSWKRIVALLDGVADTGLVELQDIQLATFLAERNSLKQPIFRNGLPSLVAFPPSCVSSECYTRYSGDLSVDAIVDWLATTVLDLPRILYYSKESLGQKFFAASGMHKVKVIFFSKTGERAIPFLRQAAKDYSSYASFAAVLWKQEDSSIWWNMFQVDSAPAIVFIKDPSVIPVVHHGNLNSSLFFELMEKHKNQELPQLRSANSLELGCDAKGFSRAGDHTETWYCAIVVGRPGPALNKMRETMHRIQKILIDDFDANEEKILAKSPAAATAMKQKRLTFTWLDGGAQKVYCLFYLHKLDNIYETCGPREYESNNVPRLFIVRYKRNSSVDVLKANSKPNNIWSAFEGEDSNLASQIVAVYNGSVDTREVIQWISWIVEDGDKNNMHPYFIGAAPALIPEDSTTFASKSAQNVFTAGKGIKNKVHGITTSILDYLRDPRTGPFLFLAACISFGIIWMQSNSPPTEPTKPDCDGGRIAGERNQSHRRKEVLNKIIPPSITDEEPKDAHQMLSDSNSD</sequence>
<keyword evidence="5" id="KW-1185">Reference proteome</keyword>
<dbReference type="Gene3D" id="1.10.287.110">
    <property type="entry name" value="DnaJ domain"/>
    <property type="match status" value="1"/>
</dbReference>
<dbReference type="InterPro" id="IPR036249">
    <property type="entry name" value="Thioredoxin-like_sf"/>
</dbReference>
<dbReference type="EMBL" id="JBBWWR010000019">
    <property type="protein sequence ID" value="KAK8941680.1"/>
    <property type="molecule type" value="Genomic_DNA"/>
</dbReference>
<keyword evidence="2" id="KW-1133">Transmembrane helix</keyword>
<dbReference type="PROSITE" id="PS50076">
    <property type="entry name" value="DNAJ_2"/>
    <property type="match status" value="1"/>
</dbReference>
<comment type="caution">
    <text evidence="4">The sequence shown here is derived from an EMBL/GenBank/DDBJ whole genome shotgun (WGS) entry which is preliminary data.</text>
</comment>
<organism evidence="4 5">
    <name type="scientific">Platanthera guangdongensis</name>
    <dbReference type="NCBI Taxonomy" id="2320717"/>
    <lineage>
        <taxon>Eukaryota</taxon>
        <taxon>Viridiplantae</taxon>
        <taxon>Streptophyta</taxon>
        <taxon>Embryophyta</taxon>
        <taxon>Tracheophyta</taxon>
        <taxon>Spermatophyta</taxon>
        <taxon>Magnoliopsida</taxon>
        <taxon>Liliopsida</taxon>
        <taxon>Asparagales</taxon>
        <taxon>Orchidaceae</taxon>
        <taxon>Orchidoideae</taxon>
        <taxon>Orchideae</taxon>
        <taxon>Orchidinae</taxon>
        <taxon>Platanthera</taxon>
    </lineage>
</organism>
<evidence type="ECO:0000256" key="2">
    <source>
        <dbReference type="SAM" id="Phobius"/>
    </source>
</evidence>
<feature type="transmembrane region" description="Helical" evidence="2">
    <location>
        <begin position="40"/>
        <end position="64"/>
    </location>
</feature>
<reference evidence="4 5" key="1">
    <citation type="journal article" date="2022" name="Nat. Plants">
        <title>Genomes of leafy and leafless Platanthera orchids illuminate the evolution of mycoheterotrophy.</title>
        <authorList>
            <person name="Li M.H."/>
            <person name="Liu K.W."/>
            <person name="Li Z."/>
            <person name="Lu H.C."/>
            <person name="Ye Q.L."/>
            <person name="Zhang D."/>
            <person name="Wang J.Y."/>
            <person name="Li Y.F."/>
            <person name="Zhong Z.M."/>
            <person name="Liu X."/>
            <person name="Yu X."/>
            <person name="Liu D.K."/>
            <person name="Tu X.D."/>
            <person name="Liu B."/>
            <person name="Hao Y."/>
            <person name="Liao X.Y."/>
            <person name="Jiang Y.T."/>
            <person name="Sun W.H."/>
            <person name="Chen J."/>
            <person name="Chen Y.Q."/>
            <person name="Ai Y."/>
            <person name="Zhai J.W."/>
            <person name="Wu S.S."/>
            <person name="Zhou Z."/>
            <person name="Hsiao Y.Y."/>
            <person name="Wu W.L."/>
            <person name="Chen Y.Y."/>
            <person name="Lin Y.F."/>
            <person name="Hsu J.L."/>
            <person name="Li C.Y."/>
            <person name="Wang Z.W."/>
            <person name="Zhao X."/>
            <person name="Zhong W.Y."/>
            <person name="Ma X.K."/>
            <person name="Ma L."/>
            <person name="Huang J."/>
            <person name="Chen G.Z."/>
            <person name="Huang M.Z."/>
            <person name="Huang L."/>
            <person name="Peng D.H."/>
            <person name="Luo Y.B."/>
            <person name="Zou S.Q."/>
            <person name="Chen S.P."/>
            <person name="Lan S."/>
            <person name="Tsai W.C."/>
            <person name="Van de Peer Y."/>
            <person name="Liu Z.J."/>
        </authorList>
    </citation>
    <scope>NUCLEOTIDE SEQUENCE [LARGE SCALE GENOMIC DNA]</scope>
    <source>
        <strain evidence="4">Lor288</strain>
    </source>
</reference>
<evidence type="ECO:0000259" key="3">
    <source>
        <dbReference type="PROSITE" id="PS50076"/>
    </source>
</evidence>
<dbReference type="InterPro" id="IPR001623">
    <property type="entry name" value="DnaJ_domain"/>
</dbReference>
<feature type="region of interest" description="Disordered" evidence="1">
    <location>
        <begin position="662"/>
        <end position="717"/>
    </location>
</feature>
<accession>A0ABR2LHV2</accession>
<name>A0ABR2LHV2_9ASPA</name>
<keyword evidence="2" id="KW-0812">Transmembrane</keyword>
<dbReference type="SUPFAM" id="SSF52833">
    <property type="entry name" value="Thioredoxin-like"/>
    <property type="match status" value="2"/>
</dbReference>
<evidence type="ECO:0000313" key="4">
    <source>
        <dbReference type="EMBL" id="KAK8941680.1"/>
    </source>
</evidence>
<feature type="domain" description="J" evidence="3">
    <location>
        <begin position="65"/>
        <end position="127"/>
    </location>
</feature>
<dbReference type="Proteomes" id="UP001412067">
    <property type="component" value="Unassembled WGS sequence"/>
</dbReference>
<dbReference type="PANTHER" id="PTHR44303">
    <property type="entry name" value="DNAJ HOMOLOG SUBFAMILY C MEMBER 16"/>
    <property type="match status" value="1"/>
</dbReference>
<gene>
    <name evidence="4" type="ORF">KSP40_PGU008425</name>
</gene>
<evidence type="ECO:0000313" key="5">
    <source>
        <dbReference type="Proteomes" id="UP001412067"/>
    </source>
</evidence>
<dbReference type="PANTHER" id="PTHR44303:SF2">
    <property type="entry name" value="DNAJ HOMOLOG SUBFAMILY C MEMBER 16"/>
    <property type="match status" value="1"/>
</dbReference>
<feature type="compositionally biased region" description="Basic and acidic residues" evidence="1">
    <location>
        <begin position="668"/>
        <end position="683"/>
    </location>
</feature>
<protein>
    <recommendedName>
        <fullName evidence="3">J domain-containing protein</fullName>
    </recommendedName>
</protein>
<proteinExistence type="predicted"/>
<dbReference type="CDD" id="cd06257">
    <property type="entry name" value="DnaJ"/>
    <property type="match status" value="1"/>
</dbReference>
<dbReference type="InterPro" id="IPR052448">
    <property type="entry name" value="DnaJ_C16_autophagy_reg"/>
</dbReference>
<dbReference type="SUPFAM" id="SSF46565">
    <property type="entry name" value="Chaperone J-domain"/>
    <property type="match status" value="1"/>
</dbReference>
<keyword evidence="2" id="KW-0472">Membrane</keyword>